<gene>
    <name evidence="2" type="ORF">ACFFU1_18330</name>
</gene>
<keyword evidence="3" id="KW-1185">Reference proteome</keyword>
<evidence type="ECO:0000313" key="3">
    <source>
        <dbReference type="Proteomes" id="UP001589590"/>
    </source>
</evidence>
<evidence type="ECO:0000313" key="2">
    <source>
        <dbReference type="EMBL" id="MFB9106871.1"/>
    </source>
</evidence>
<protein>
    <submittedName>
        <fullName evidence="2">Efflux RND transporter periplasmic adaptor subunit</fullName>
    </submittedName>
</protein>
<sequence length="376" mass="41969">MRKIILSGLGILFIVVSFFIAKKLIDEKNKPKPVKEKVVKTVLIDTVANGTVQIIIPANGSLVAKRRLEIYAEVQGLFKSSKTLFKPGQIYSKGQTLVRIDASEHYASVQSEKSNLYNDIAAIMPDLRLDFPEVFQKWQNYLTGFDLNKTTPQLPEITSDKENYFITGRGIISRYYNVKNLEQRLSKYNIYAPFSGILTEALITEGTLVRSGQKLGEFIDTSVYEMEVALNENYANLVKVGEEVALTNLDKTQTYTGKVSRVNGSVDATTQTITAYIDVTDSNLKEGIYLEANLNAKQEQDAIEIDRNLLSESNEIFIVRDSLLDLIKAKPVYFSDTKVVLKNVPNGTIILKKPVPGAYAGMLVKPFKGTDKTGNK</sequence>
<reference evidence="2 3" key="1">
    <citation type="submission" date="2024-09" db="EMBL/GenBank/DDBJ databases">
        <authorList>
            <person name="Sun Q."/>
            <person name="Mori K."/>
        </authorList>
    </citation>
    <scope>NUCLEOTIDE SEQUENCE [LARGE SCALE GENOMIC DNA]</scope>
    <source>
        <strain evidence="2 3">CECT 8300</strain>
    </source>
</reference>
<dbReference type="EMBL" id="JBHMFA010000035">
    <property type="protein sequence ID" value="MFB9106871.1"/>
    <property type="molecule type" value="Genomic_DNA"/>
</dbReference>
<dbReference type="Gene3D" id="1.10.287.470">
    <property type="entry name" value="Helix hairpin bin"/>
    <property type="match status" value="1"/>
</dbReference>
<dbReference type="InterPro" id="IPR058625">
    <property type="entry name" value="MdtA-like_BSH"/>
</dbReference>
<dbReference type="PANTHER" id="PTHR30469:SF15">
    <property type="entry name" value="HLYD FAMILY OF SECRETION PROTEINS"/>
    <property type="match status" value="1"/>
</dbReference>
<dbReference type="PANTHER" id="PTHR30469">
    <property type="entry name" value="MULTIDRUG RESISTANCE PROTEIN MDTA"/>
    <property type="match status" value="1"/>
</dbReference>
<proteinExistence type="predicted"/>
<dbReference type="SUPFAM" id="SSF111369">
    <property type="entry name" value="HlyD-like secretion proteins"/>
    <property type="match status" value="1"/>
</dbReference>
<organism evidence="2 3">
    <name type="scientific">Algibacter miyuki</name>
    <dbReference type="NCBI Taxonomy" id="1306933"/>
    <lineage>
        <taxon>Bacteria</taxon>
        <taxon>Pseudomonadati</taxon>
        <taxon>Bacteroidota</taxon>
        <taxon>Flavobacteriia</taxon>
        <taxon>Flavobacteriales</taxon>
        <taxon>Flavobacteriaceae</taxon>
        <taxon>Algibacter</taxon>
    </lineage>
</organism>
<accession>A0ABV5H5Z5</accession>
<dbReference type="Gene3D" id="2.40.50.100">
    <property type="match status" value="1"/>
</dbReference>
<evidence type="ECO:0000259" key="1">
    <source>
        <dbReference type="Pfam" id="PF25917"/>
    </source>
</evidence>
<feature type="domain" description="Multidrug resistance protein MdtA-like barrel-sandwich hybrid" evidence="1">
    <location>
        <begin position="69"/>
        <end position="216"/>
    </location>
</feature>
<dbReference type="Pfam" id="PF25917">
    <property type="entry name" value="BSH_RND"/>
    <property type="match status" value="1"/>
</dbReference>
<name>A0ABV5H5Z5_9FLAO</name>
<dbReference type="RefSeq" id="WP_290270920.1">
    <property type="nucleotide sequence ID" value="NZ_JAUFQP010000010.1"/>
</dbReference>
<comment type="caution">
    <text evidence="2">The sequence shown here is derived from an EMBL/GenBank/DDBJ whole genome shotgun (WGS) entry which is preliminary data.</text>
</comment>
<dbReference type="Proteomes" id="UP001589590">
    <property type="component" value="Unassembled WGS sequence"/>
</dbReference>
<dbReference type="Gene3D" id="2.40.30.170">
    <property type="match status" value="1"/>
</dbReference>